<keyword evidence="9" id="KW-1185">Reference proteome</keyword>
<protein>
    <submittedName>
        <fullName evidence="7">Lipid A biosynthesis lauroyl acyltransferase</fullName>
        <ecNumber evidence="7">2.3.1.-</ecNumber>
    </submittedName>
</protein>
<dbReference type="RefSeq" id="WP_067757571.1">
    <property type="nucleotide sequence ID" value="NZ_LT907988.1"/>
</dbReference>
<dbReference type="EMBL" id="LT907988">
    <property type="protein sequence ID" value="SOE52550.1"/>
    <property type="molecule type" value="Genomic_DNA"/>
</dbReference>
<dbReference type="PANTHER" id="PTHR30606">
    <property type="entry name" value="LIPID A BIOSYNTHESIS LAUROYL ACYLTRANSFERASE"/>
    <property type="match status" value="1"/>
</dbReference>
<keyword evidence="3" id="KW-0997">Cell inner membrane</keyword>
<evidence type="ECO:0000256" key="2">
    <source>
        <dbReference type="ARBA" id="ARBA00022475"/>
    </source>
</evidence>
<evidence type="ECO:0000256" key="5">
    <source>
        <dbReference type="ARBA" id="ARBA00023136"/>
    </source>
</evidence>
<comment type="subcellular location">
    <subcellularLocation>
        <location evidence="1">Cell inner membrane</location>
    </subcellularLocation>
</comment>
<evidence type="ECO:0000256" key="6">
    <source>
        <dbReference type="ARBA" id="ARBA00023315"/>
    </source>
</evidence>
<dbReference type="InterPro" id="IPR004960">
    <property type="entry name" value="LipA_acyltrans"/>
</dbReference>
<keyword evidence="6 7" id="KW-0012">Acyltransferase</keyword>
<evidence type="ECO:0000256" key="4">
    <source>
        <dbReference type="ARBA" id="ARBA00022679"/>
    </source>
</evidence>
<dbReference type="GO" id="GO:0009247">
    <property type="term" value="P:glycolipid biosynthetic process"/>
    <property type="evidence" value="ECO:0007669"/>
    <property type="project" value="UniProtKB-ARBA"/>
</dbReference>
<dbReference type="GO" id="GO:0005886">
    <property type="term" value="C:plasma membrane"/>
    <property type="evidence" value="ECO:0007669"/>
    <property type="project" value="UniProtKB-SubCell"/>
</dbReference>
<gene>
    <name evidence="7" type="ORF">ODI_01062</name>
    <name evidence="8" type="ORF">ODI_R4285</name>
</gene>
<dbReference type="PIRSF" id="PIRSF026649">
    <property type="entry name" value="MsbB"/>
    <property type="match status" value="1"/>
</dbReference>
<organism evidence="7 9">
    <name type="scientific">Orrella dioscoreae</name>
    <dbReference type="NCBI Taxonomy" id="1851544"/>
    <lineage>
        <taxon>Bacteria</taxon>
        <taxon>Pseudomonadati</taxon>
        <taxon>Pseudomonadota</taxon>
        <taxon>Betaproteobacteria</taxon>
        <taxon>Burkholderiales</taxon>
        <taxon>Alcaligenaceae</taxon>
        <taxon>Orrella</taxon>
    </lineage>
</organism>
<evidence type="ECO:0000256" key="1">
    <source>
        <dbReference type="ARBA" id="ARBA00004533"/>
    </source>
</evidence>
<dbReference type="Pfam" id="PF03279">
    <property type="entry name" value="Lip_A_acyltrans"/>
    <property type="match status" value="1"/>
</dbReference>
<evidence type="ECO:0000313" key="8">
    <source>
        <dbReference type="EMBL" id="SOE52550.1"/>
    </source>
</evidence>
<keyword evidence="2" id="KW-1003">Cell membrane</keyword>
<dbReference type="Proteomes" id="UP000078558">
    <property type="component" value="Chromosome I"/>
</dbReference>
<keyword evidence="4 7" id="KW-0808">Transferase</keyword>
<dbReference type="EC" id="2.3.1.-" evidence="7"/>
<dbReference type="OrthoDB" id="9803456at2"/>
<keyword evidence="5" id="KW-0472">Membrane</keyword>
<dbReference type="EMBL" id="FLRC01000044">
    <property type="protein sequence ID" value="SBT26937.1"/>
    <property type="molecule type" value="Genomic_DNA"/>
</dbReference>
<dbReference type="CDD" id="cd07984">
    <property type="entry name" value="LPLAT_LABLAT-like"/>
    <property type="match status" value="1"/>
</dbReference>
<evidence type="ECO:0000313" key="7">
    <source>
        <dbReference type="EMBL" id="SBT26937.1"/>
    </source>
</evidence>
<dbReference type="KEGG" id="odi:ODI_R4285"/>
<evidence type="ECO:0000256" key="3">
    <source>
        <dbReference type="ARBA" id="ARBA00022519"/>
    </source>
</evidence>
<accession>A0A1C3K6G5</accession>
<dbReference type="AlphaFoldDB" id="A0A1C3K6G5"/>
<dbReference type="GO" id="GO:0016746">
    <property type="term" value="F:acyltransferase activity"/>
    <property type="evidence" value="ECO:0007669"/>
    <property type="project" value="UniProtKB-KW"/>
</dbReference>
<dbReference type="STRING" id="1851544.ODI_01062"/>
<proteinExistence type="predicted"/>
<reference evidence="7 9" key="1">
    <citation type="submission" date="2016-06" db="EMBL/GenBank/DDBJ databases">
        <authorList>
            <person name="Kjaerup R.B."/>
            <person name="Dalgaard T.S."/>
            <person name="Juul-Madsen H.R."/>
        </authorList>
    </citation>
    <scope>NUCLEOTIDE SEQUENCE [LARGE SCALE GENOMIC DNA]</scope>
    <source>
        <strain evidence="7">Orrdi1</strain>
    </source>
</reference>
<sequence>MTDDRHPSLAPPAIPRGWKYRALKALFTWFGNRSNTTRLRLGKLLGGLSYRLVRPRARVARRNLEICFPELDAAARERLLRDHFHALAQSVVDRGVLWFAPPERVRELVSLSGYEENLKPLVAARQSCILLAPHFIALDAAASRLTMETPSGATMYSPQSDPDVDALVREGRARFNDVHLVNRRDGVRPLLRHVKAGRPLYYLPDMDFGRKGSLFVPFFGTPAATIPATAQLASTWKLPVLPIRGSWNPATGRYHIEVLPALADFPGEDGLEAATARINRMVEDWTRDMPSQYYWVHRRFKTRPPGEPGLY</sequence>
<reference evidence="8 9" key="2">
    <citation type="submission" date="2017-08" db="EMBL/GenBank/DDBJ databases">
        <authorList>
            <person name="de Groot N.N."/>
        </authorList>
    </citation>
    <scope>NUCLEOTIDE SEQUENCE [LARGE SCALE GENOMIC DNA]</scope>
    <source>
        <strain evidence="8">Orrdi1</strain>
    </source>
</reference>
<dbReference type="PANTHER" id="PTHR30606:SF9">
    <property type="entry name" value="LIPID A BIOSYNTHESIS LAUROYLTRANSFERASE"/>
    <property type="match status" value="1"/>
</dbReference>
<name>A0A1C3K6G5_9BURK</name>
<evidence type="ECO:0000313" key="9">
    <source>
        <dbReference type="Proteomes" id="UP000078558"/>
    </source>
</evidence>